<dbReference type="PANTHER" id="PTHR38221:SF1">
    <property type="entry name" value="OVULE PROTEIN"/>
    <property type="match status" value="1"/>
</dbReference>
<name>G7J740_MEDTR</name>
<reference evidence="4" key="3">
    <citation type="submission" date="2015-04" db="UniProtKB">
        <authorList>
            <consortium name="EnsemblPlants"/>
        </authorList>
    </citation>
    <scope>IDENTIFICATION</scope>
    <source>
        <strain evidence="4">cv. Jemalong A17</strain>
    </source>
</reference>
<accession>G7J740</accession>
<dbReference type="PaxDb" id="3880-AES74189"/>
<evidence type="ECO:0000313" key="4">
    <source>
        <dbReference type="EnsemblPlants" id="AES74189"/>
    </source>
</evidence>
<dbReference type="PANTHER" id="PTHR38221">
    <property type="entry name" value="BNAA04G14260D PROTEIN"/>
    <property type="match status" value="1"/>
</dbReference>
<reference evidence="2 5" key="1">
    <citation type="journal article" date="2011" name="Nature">
        <title>The Medicago genome provides insight into the evolution of rhizobial symbioses.</title>
        <authorList>
            <person name="Young N.D."/>
            <person name="Debelle F."/>
            <person name="Oldroyd G.E."/>
            <person name="Geurts R."/>
            <person name="Cannon S.B."/>
            <person name="Udvardi M.K."/>
            <person name="Benedito V.A."/>
            <person name="Mayer K.F."/>
            <person name="Gouzy J."/>
            <person name="Schoof H."/>
            <person name="Van de Peer Y."/>
            <person name="Proost S."/>
            <person name="Cook D.R."/>
            <person name="Meyers B.C."/>
            <person name="Spannagl M."/>
            <person name="Cheung F."/>
            <person name="De Mita S."/>
            <person name="Krishnakumar V."/>
            <person name="Gundlach H."/>
            <person name="Zhou S."/>
            <person name="Mudge J."/>
            <person name="Bharti A.K."/>
            <person name="Murray J.D."/>
            <person name="Naoumkina M.A."/>
            <person name="Rosen B."/>
            <person name="Silverstein K.A."/>
            <person name="Tang H."/>
            <person name="Rombauts S."/>
            <person name="Zhao P.X."/>
            <person name="Zhou P."/>
            <person name="Barbe V."/>
            <person name="Bardou P."/>
            <person name="Bechner M."/>
            <person name="Bellec A."/>
            <person name="Berger A."/>
            <person name="Berges H."/>
            <person name="Bidwell S."/>
            <person name="Bisseling T."/>
            <person name="Choisne N."/>
            <person name="Couloux A."/>
            <person name="Denny R."/>
            <person name="Deshpande S."/>
            <person name="Dai X."/>
            <person name="Doyle J.J."/>
            <person name="Dudez A.M."/>
            <person name="Farmer A.D."/>
            <person name="Fouteau S."/>
            <person name="Franken C."/>
            <person name="Gibelin C."/>
            <person name="Gish J."/>
            <person name="Goldstein S."/>
            <person name="Gonzalez A.J."/>
            <person name="Green P.J."/>
            <person name="Hallab A."/>
            <person name="Hartog M."/>
            <person name="Hua A."/>
            <person name="Humphray S.J."/>
            <person name="Jeong D.H."/>
            <person name="Jing Y."/>
            <person name="Jocker A."/>
            <person name="Kenton S.M."/>
            <person name="Kim D.J."/>
            <person name="Klee K."/>
            <person name="Lai H."/>
            <person name="Lang C."/>
            <person name="Lin S."/>
            <person name="Macmil S.L."/>
            <person name="Magdelenat G."/>
            <person name="Matthews L."/>
            <person name="McCorrison J."/>
            <person name="Monaghan E.L."/>
            <person name="Mun J.H."/>
            <person name="Najar F.Z."/>
            <person name="Nicholson C."/>
            <person name="Noirot C."/>
            <person name="O'Bleness M."/>
            <person name="Paule C.R."/>
            <person name="Poulain J."/>
            <person name="Prion F."/>
            <person name="Qin B."/>
            <person name="Qu C."/>
            <person name="Retzel E.F."/>
            <person name="Riddle C."/>
            <person name="Sallet E."/>
            <person name="Samain S."/>
            <person name="Samson N."/>
            <person name="Sanders I."/>
            <person name="Saurat O."/>
            <person name="Scarpelli C."/>
            <person name="Schiex T."/>
            <person name="Segurens B."/>
            <person name="Severin A.J."/>
            <person name="Sherrier D.J."/>
            <person name="Shi R."/>
            <person name="Sims S."/>
            <person name="Singer S.R."/>
            <person name="Sinharoy S."/>
            <person name="Sterck L."/>
            <person name="Viollet A."/>
            <person name="Wang B.B."/>
            <person name="Wang K."/>
            <person name="Wang M."/>
            <person name="Wang X."/>
            <person name="Warfsmann J."/>
            <person name="Weissenbach J."/>
            <person name="White D.D."/>
            <person name="White J.D."/>
            <person name="Wiley G.B."/>
            <person name="Wincker P."/>
            <person name="Xing Y."/>
            <person name="Yang L."/>
            <person name="Yao Z."/>
            <person name="Ying F."/>
            <person name="Zhai J."/>
            <person name="Zhou L."/>
            <person name="Zuber A."/>
            <person name="Denarie J."/>
            <person name="Dixon R.A."/>
            <person name="May G.D."/>
            <person name="Schwartz D.C."/>
            <person name="Rogers J."/>
            <person name="Quetier F."/>
            <person name="Town C.D."/>
            <person name="Roe B.A."/>
        </authorList>
    </citation>
    <scope>NUCLEOTIDE SEQUENCE [LARGE SCALE GENOMIC DNA]</scope>
    <source>
        <strain evidence="2">A17</strain>
        <strain evidence="4 5">cv. Jemalong A17</strain>
    </source>
</reference>
<gene>
    <name evidence="4" type="primary">11415337</name>
    <name evidence="2" type="ordered locus">MTR_3g116810</name>
    <name evidence="3" type="ORF">MtrunA17_Chr3g0144661</name>
</gene>
<organism evidence="2 5">
    <name type="scientific">Medicago truncatula</name>
    <name type="common">Barrel medic</name>
    <name type="synonym">Medicago tribuloides</name>
    <dbReference type="NCBI Taxonomy" id="3880"/>
    <lineage>
        <taxon>Eukaryota</taxon>
        <taxon>Viridiplantae</taxon>
        <taxon>Streptophyta</taxon>
        <taxon>Embryophyta</taxon>
        <taxon>Tracheophyta</taxon>
        <taxon>Spermatophyta</taxon>
        <taxon>Magnoliopsida</taxon>
        <taxon>eudicotyledons</taxon>
        <taxon>Gunneridae</taxon>
        <taxon>Pentapetalae</taxon>
        <taxon>rosids</taxon>
        <taxon>fabids</taxon>
        <taxon>Fabales</taxon>
        <taxon>Fabaceae</taxon>
        <taxon>Papilionoideae</taxon>
        <taxon>50 kb inversion clade</taxon>
        <taxon>NPAAA clade</taxon>
        <taxon>Hologalegina</taxon>
        <taxon>IRL clade</taxon>
        <taxon>Trifolieae</taxon>
        <taxon>Medicago</taxon>
    </lineage>
</organism>
<reference evidence="6" key="4">
    <citation type="journal article" date="2018" name="Nat. Plants">
        <title>Whole-genome landscape of Medicago truncatula symbiotic genes.</title>
        <authorList>
            <person name="Pecrix Y."/>
            <person name="Staton S.E."/>
            <person name="Sallet E."/>
            <person name="Lelandais-Briere C."/>
            <person name="Moreau S."/>
            <person name="Carrere S."/>
            <person name="Blein T."/>
            <person name="Jardinaud M.F."/>
            <person name="Latrasse D."/>
            <person name="Zouine M."/>
            <person name="Zahm M."/>
            <person name="Kreplak J."/>
            <person name="Mayjonade B."/>
            <person name="Satge C."/>
            <person name="Perez M."/>
            <person name="Cauet S."/>
            <person name="Marande W."/>
            <person name="Chantry-Darmon C."/>
            <person name="Lopez-Roques C."/>
            <person name="Bouchez O."/>
            <person name="Berard A."/>
            <person name="Debelle F."/>
            <person name="Munos S."/>
            <person name="Bendahmane A."/>
            <person name="Berges H."/>
            <person name="Niebel A."/>
            <person name="Buitink J."/>
            <person name="Frugier F."/>
            <person name="Benhamed M."/>
            <person name="Crespi M."/>
            <person name="Gouzy J."/>
            <person name="Gamas P."/>
        </authorList>
    </citation>
    <scope>NUCLEOTIDE SEQUENCE [LARGE SCALE GENOMIC DNA]</scope>
    <source>
        <strain evidence="6">cv. Jemalong A17</strain>
    </source>
</reference>
<dbReference type="OMA" id="HMEEVNG"/>
<keyword evidence="5" id="KW-1185">Reference proteome</keyword>
<proteinExistence type="predicted"/>
<dbReference type="AlphaFoldDB" id="G7J740"/>
<dbReference type="Gramene" id="rna19957">
    <property type="protein sequence ID" value="RHN71295.1"/>
    <property type="gene ID" value="gene19957"/>
</dbReference>
<dbReference type="OrthoDB" id="1419004at2759"/>
<dbReference type="Proteomes" id="UP000265566">
    <property type="component" value="Chromosome 3"/>
</dbReference>
<evidence type="ECO:0000313" key="6">
    <source>
        <dbReference type="Proteomes" id="UP000265566"/>
    </source>
</evidence>
<dbReference type="KEGG" id="mtr:11415337"/>
<dbReference type="EMBL" id="PSQE01000003">
    <property type="protein sequence ID" value="RHN71295.1"/>
    <property type="molecule type" value="Genomic_DNA"/>
</dbReference>
<dbReference type="HOGENOM" id="CLU_072705_0_0_1"/>
<feature type="compositionally biased region" description="Basic and acidic residues" evidence="1">
    <location>
        <begin position="229"/>
        <end position="241"/>
    </location>
</feature>
<sequence>MEGGSMLHDPYEPFRISTSQQELLNSVPFVGDTLTSPCNCNNNNHHHDATAAEIIPPIIPLYAPDTQHVDNQDVFHTPPEDPPLPSSVIDLSQCEFNQAVIDVDDVSQDSEFGFVEKSRSLEEDLLSEFPEIHPDEFSALDRLISDFDKAPMKLGFDPMNVEQDSDKLRIFEKEISSFHDEFGFDSLEENVETQQQVVQNDAEDVNMVDVEGNKSIGSSFEKATANERGSGEDKDKDKEKEKEKETLTVFDVLKFLAKTSVKEDDGLTLLETLKRAGIKFPRPSWWPDDMKSELFNF</sequence>
<reference evidence="2 5" key="2">
    <citation type="journal article" date="2014" name="BMC Genomics">
        <title>An improved genome release (version Mt4.0) for the model legume Medicago truncatula.</title>
        <authorList>
            <person name="Tang H."/>
            <person name="Krishnakumar V."/>
            <person name="Bidwell S."/>
            <person name="Rosen B."/>
            <person name="Chan A."/>
            <person name="Zhou S."/>
            <person name="Gentzbittel L."/>
            <person name="Childs K.L."/>
            <person name="Yandell M."/>
            <person name="Gundlach H."/>
            <person name="Mayer K.F."/>
            <person name="Schwartz D.C."/>
            <person name="Town C.D."/>
        </authorList>
    </citation>
    <scope>GENOME REANNOTATION</scope>
    <source>
        <strain evidence="4 5">cv. Jemalong A17</strain>
    </source>
</reference>
<evidence type="ECO:0000256" key="1">
    <source>
        <dbReference type="SAM" id="MobiDB-lite"/>
    </source>
</evidence>
<evidence type="ECO:0000313" key="3">
    <source>
        <dbReference type="EMBL" id="RHN71295.1"/>
    </source>
</evidence>
<dbReference type="ExpressionAtlas" id="G7J740">
    <property type="expression patterns" value="differential"/>
</dbReference>
<feature type="region of interest" description="Disordered" evidence="1">
    <location>
        <begin position="216"/>
        <end position="241"/>
    </location>
</feature>
<evidence type="ECO:0000313" key="5">
    <source>
        <dbReference type="Proteomes" id="UP000002051"/>
    </source>
</evidence>
<dbReference type="EMBL" id="CM001219">
    <property type="protein sequence ID" value="AES74189.1"/>
    <property type="molecule type" value="Genomic_DNA"/>
</dbReference>
<dbReference type="Proteomes" id="UP000002051">
    <property type="component" value="Chromosome 3"/>
</dbReference>
<protein>
    <submittedName>
        <fullName evidence="2 4">Uncharacterized protein</fullName>
    </submittedName>
</protein>
<evidence type="ECO:0000313" key="2">
    <source>
        <dbReference type="EMBL" id="AES74189.1"/>
    </source>
</evidence>
<dbReference type="EnsemblPlants" id="AES74189">
    <property type="protein sequence ID" value="AES74189"/>
    <property type="gene ID" value="MTR_3g116810"/>
</dbReference>
<reference evidence="3" key="5">
    <citation type="journal article" date="2018" name="Nat. Plants">
        <title>Whole-genome landscape of Medicago truncatula symbiotic genes.</title>
        <authorList>
            <person name="Pecrix Y."/>
            <person name="Gamas P."/>
            <person name="Carrere S."/>
        </authorList>
    </citation>
    <scope>NUCLEOTIDE SEQUENCE</scope>
    <source>
        <tissue evidence="3">Leaves</tissue>
    </source>
</reference>